<protein>
    <submittedName>
        <fullName evidence="1">Uncharacterized protein</fullName>
    </submittedName>
</protein>
<gene>
    <name evidence="1" type="ORF">PX52LOC_06905</name>
</gene>
<dbReference type="AlphaFoldDB" id="A0A5C1ARI4"/>
<proteinExistence type="predicted"/>
<evidence type="ECO:0000313" key="1">
    <source>
        <dbReference type="EMBL" id="QEL19824.1"/>
    </source>
</evidence>
<dbReference type="KEGG" id="lrs:PX52LOC_06905"/>
<accession>A0A5C1ARI4</accession>
<organism evidence="1 2">
    <name type="scientific">Limnoglobus roseus</name>
    <dbReference type="NCBI Taxonomy" id="2598579"/>
    <lineage>
        <taxon>Bacteria</taxon>
        <taxon>Pseudomonadati</taxon>
        <taxon>Planctomycetota</taxon>
        <taxon>Planctomycetia</taxon>
        <taxon>Gemmatales</taxon>
        <taxon>Gemmataceae</taxon>
        <taxon>Limnoglobus</taxon>
    </lineage>
</organism>
<reference evidence="2" key="1">
    <citation type="submission" date="2019-08" db="EMBL/GenBank/DDBJ databases">
        <title>Limnoglobus roseus gen. nov., sp. nov., a novel freshwater planctomycete with a giant genome from the family Gemmataceae.</title>
        <authorList>
            <person name="Kulichevskaya I.S."/>
            <person name="Naumoff D.G."/>
            <person name="Miroshnikov K."/>
            <person name="Ivanova A."/>
            <person name="Philippov D.A."/>
            <person name="Hakobyan A."/>
            <person name="Rijpstra I.C."/>
            <person name="Sinninghe Damste J.S."/>
            <person name="Liesack W."/>
            <person name="Dedysh S.N."/>
        </authorList>
    </citation>
    <scope>NUCLEOTIDE SEQUENCE [LARGE SCALE GENOMIC DNA]</scope>
    <source>
        <strain evidence="2">PX52</strain>
    </source>
</reference>
<dbReference type="Proteomes" id="UP000324974">
    <property type="component" value="Chromosome"/>
</dbReference>
<evidence type="ECO:0000313" key="2">
    <source>
        <dbReference type="Proteomes" id="UP000324974"/>
    </source>
</evidence>
<keyword evidence="2" id="KW-1185">Reference proteome</keyword>
<name>A0A5C1ARI4_9BACT</name>
<sequence length="62" mass="7148">MTPGDGEIVSARHRADAGEQARLLTRMEELLQLQREQFELIRALLARVDQLEVEMRRIFPSG</sequence>
<dbReference type="EMBL" id="CP042425">
    <property type="protein sequence ID" value="QEL19824.1"/>
    <property type="molecule type" value="Genomic_DNA"/>
</dbReference>